<reference evidence="2 3" key="1">
    <citation type="submission" date="2018-11" db="EMBL/GenBank/DDBJ databases">
        <authorList>
            <consortium name="Pathogen Informatics"/>
        </authorList>
    </citation>
    <scope>NUCLEOTIDE SEQUENCE [LARGE SCALE GENOMIC DNA]</scope>
</reference>
<keyword evidence="1" id="KW-1133">Transmembrane helix</keyword>
<keyword evidence="1" id="KW-0472">Membrane</keyword>
<feature type="transmembrane region" description="Helical" evidence="1">
    <location>
        <begin position="12"/>
        <end position="33"/>
    </location>
</feature>
<evidence type="ECO:0000313" key="2">
    <source>
        <dbReference type="EMBL" id="VDM85212.1"/>
    </source>
</evidence>
<protein>
    <submittedName>
        <fullName evidence="2">Uncharacterized protein</fullName>
    </submittedName>
</protein>
<dbReference type="EMBL" id="UYYB01137451">
    <property type="protein sequence ID" value="VDM85212.1"/>
    <property type="molecule type" value="Genomic_DNA"/>
</dbReference>
<dbReference type="OrthoDB" id="5786091at2759"/>
<dbReference type="Proteomes" id="UP000270094">
    <property type="component" value="Unassembled WGS sequence"/>
</dbReference>
<keyword evidence="3" id="KW-1185">Reference proteome</keyword>
<proteinExistence type="predicted"/>
<dbReference type="AlphaFoldDB" id="A0A3P7M1J7"/>
<organism evidence="2 3">
    <name type="scientific">Strongylus vulgaris</name>
    <name type="common">Blood worm</name>
    <dbReference type="NCBI Taxonomy" id="40348"/>
    <lineage>
        <taxon>Eukaryota</taxon>
        <taxon>Metazoa</taxon>
        <taxon>Ecdysozoa</taxon>
        <taxon>Nematoda</taxon>
        <taxon>Chromadorea</taxon>
        <taxon>Rhabditida</taxon>
        <taxon>Rhabditina</taxon>
        <taxon>Rhabditomorpha</taxon>
        <taxon>Strongyloidea</taxon>
        <taxon>Strongylidae</taxon>
        <taxon>Strongylus</taxon>
    </lineage>
</organism>
<keyword evidence="1" id="KW-0812">Transmembrane</keyword>
<accession>A0A3P7M1J7</accession>
<dbReference type="Pfam" id="PF21525">
    <property type="entry name" value="Nlp36"/>
    <property type="match status" value="1"/>
</dbReference>
<name>A0A3P7M1J7_STRVU</name>
<sequence length="70" mass="8115">MSIDLKQNLDVIDYFGALVVWLIFFSILFILSVTCINWCCIQKHDDITVLEEVRAEPKQIMGKNANRDLL</sequence>
<gene>
    <name evidence="2" type="ORF">SVUK_LOCUS20210</name>
</gene>
<evidence type="ECO:0000256" key="1">
    <source>
        <dbReference type="SAM" id="Phobius"/>
    </source>
</evidence>
<evidence type="ECO:0000313" key="3">
    <source>
        <dbReference type="Proteomes" id="UP000270094"/>
    </source>
</evidence>